<dbReference type="Proteomes" id="UP000245802">
    <property type="component" value="Chromosome"/>
</dbReference>
<dbReference type="OrthoDB" id="1014181at2"/>
<feature type="region of interest" description="Disordered" evidence="1">
    <location>
        <begin position="1"/>
        <end position="22"/>
    </location>
</feature>
<proteinExistence type="predicted"/>
<gene>
    <name evidence="3" type="ORF">C1280_16815</name>
</gene>
<dbReference type="Pfam" id="PF01610">
    <property type="entry name" value="DDE_Tnp_ISL3"/>
    <property type="match status" value="1"/>
</dbReference>
<evidence type="ECO:0000313" key="4">
    <source>
        <dbReference type="Proteomes" id="UP000245802"/>
    </source>
</evidence>
<keyword evidence="4" id="KW-1185">Reference proteome</keyword>
<evidence type="ECO:0000313" key="3">
    <source>
        <dbReference type="EMBL" id="AWM38485.1"/>
    </source>
</evidence>
<organism evidence="3 4">
    <name type="scientific">Gemmata obscuriglobus</name>
    <dbReference type="NCBI Taxonomy" id="114"/>
    <lineage>
        <taxon>Bacteria</taxon>
        <taxon>Pseudomonadati</taxon>
        <taxon>Planctomycetota</taxon>
        <taxon>Planctomycetia</taxon>
        <taxon>Gemmatales</taxon>
        <taxon>Gemmataceae</taxon>
        <taxon>Gemmata</taxon>
    </lineage>
</organism>
<reference evidence="3 4" key="1">
    <citation type="submission" date="2018-01" db="EMBL/GenBank/DDBJ databases">
        <title>G. obscuriglobus.</title>
        <authorList>
            <person name="Franke J."/>
            <person name="Blomberg W."/>
            <person name="Selmecki A."/>
        </authorList>
    </citation>
    <scope>NUCLEOTIDE SEQUENCE [LARGE SCALE GENOMIC DNA]</scope>
    <source>
        <strain evidence="3 4">DSM 5831</strain>
    </source>
</reference>
<name>A0A2Z3H5T2_9BACT</name>
<dbReference type="KEGG" id="gog:C1280_16815"/>
<dbReference type="EMBL" id="CP025958">
    <property type="protein sequence ID" value="AWM38485.1"/>
    <property type="molecule type" value="Genomic_DNA"/>
</dbReference>
<feature type="compositionally biased region" description="Basic and acidic residues" evidence="1">
    <location>
        <begin position="9"/>
        <end position="22"/>
    </location>
</feature>
<dbReference type="RefSeq" id="WP_010042085.1">
    <property type="nucleotide sequence ID" value="NZ_CP025958.1"/>
</dbReference>
<protein>
    <recommendedName>
        <fullName evidence="2">Transposase IS204/IS1001/IS1096/IS1165 DDE domain-containing protein</fullName>
    </recommendedName>
</protein>
<evidence type="ECO:0000256" key="1">
    <source>
        <dbReference type="SAM" id="MobiDB-lite"/>
    </source>
</evidence>
<dbReference type="InterPro" id="IPR002560">
    <property type="entry name" value="Transposase_DDE"/>
</dbReference>
<sequence>MKSFQDRLTAARRELPRGRPAEARAKLKGGRWWWVTNPENLCQEHPESFAELRVQLPVRAALWEQREQLRAIFEDRTIRTPEGGRERLEGWIAGVRKLRLAASEKFCKTPTNWMGKITHYFRARSCNG</sequence>
<dbReference type="AlphaFoldDB" id="A0A2Z3H5T2"/>
<evidence type="ECO:0000259" key="2">
    <source>
        <dbReference type="Pfam" id="PF01610"/>
    </source>
</evidence>
<feature type="domain" description="Transposase IS204/IS1001/IS1096/IS1165 DDE" evidence="2">
    <location>
        <begin position="1"/>
        <end position="128"/>
    </location>
</feature>
<accession>A0A2Z3H5T2</accession>